<protein>
    <submittedName>
        <fullName evidence="3">DUF2914 domain-containing protein</fullName>
    </submittedName>
</protein>
<dbReference type="KEGG" id="mbur:EQU24_11650"/>
<dbReference type="EMBL" id="CP035467">
    <property type="protein sequence ID" value="QCW82822.1"/>
    <property type="molecule type" value="Genomic_DNA"/>
</dbReference>
<proteinExistence type="predicted"/>
<evidence type="ECO:0000313" key="3">
    <source>
        <dbReference type="EMBL" id="QCW82822.1"/>
    </source>
</evidence>
<evidence type="ECO:0000259" key="2">
    <source>
        <dbReference type="Pfam" id="PF11141"/>
    </source>
</evidence>
<name>A0A4P9UN78_METBY</name>
<accession>A0A4P9UN78</accession>
<dbReference type="InterPro" id="IPR022606">
    <property type="entry name" value="DUF2914"/>
</dbReference>
<feature type="domain" description="DUF2914" evidence="2">
    <location>
        <begin position="171"/>
        <end position="231"/>
    </location>
</feature>
<dbReference type="AlphaFoldDB" id="A0A4P9UN78"/>
<reference evidence="4" key="1">
    <citation type="journal article" date="2019" name="J. Bacteriol.">
        <title>A Mutagenic Screen Identifies a TonB-Dependent Receptor Required for the Lanthanide Metal Switch in the Type I Methanotroph 'Methylotuvimicrobium buryatense' 5GB1C.</title>
        <authorList>
            <person name="Groom J.D."/>
            <person name="Ford S.M."/>
            <person name="Pesesky M.W."/>
            <person name="Lidstrom M.E."/>
        </authorList>
    </citation>
    <scope>NUCLEOTIDE SEQUENCE [LARGE SCALE GENOMIC DNA]</scope>
    <source>
        <strain evidence="4">5GB1C</strain>
    </source>
</reference>
<keyword evidence="1" id="KW-0812">Transmembrane</keyword>
<dbReference type="Pfam" id="PF11141">
    <property type="entry name" value="DUF2914"/>
    <property type="match status" value="1"/>
</dbReference>
<dbReference type="OrthoDB" id="5568644at2"/>
<feature type="transmembrane region" description="Helical" evidence="1">
    <location>
        <begin position="38"/>
        <end position="56"/>
    </location>
</feature>
<dbReference type="RefSeq" id="WP_017839337.1">
    <property type="nucleotide sequence ID" value="NZ_CP035467.1"/>
</dbReference>
<organism evidence="3 4">
    <name type="scientific">Methylotuvimicrobium buryatense</name>
    <name type="common">Methylomicrobium buryatense</name>
    <dbReference type="NCBI Taxonomy" id="95641"/>
    <lineage>
        <taxon>Bacteria</taxon>
        <taxon>Pseudomonadati</taxon>
        <taxon>Pseudomonadota</taxon>
        <taxon>Gammaproteobacteria</taxon>
        <taxon>Methylococcales</taxon>
        <taxon>Methylococcaceae</taxon>
        <taxon>Methylotuvimicrobium</taxon>
    </lineage>
</organism>
<gene>
    <name evidence="3" type="ORF">EQU24_11650</name>
</gene>
<evidence type="ECO:0000256" key="1">
    <source>
        <dbReference type="SAM" id="Phobius"/>
    </source>
</evidence>
<sequence length="234" mass="26817">MANAKKIVIKINRSGREQGNMPRNSAPSEIVIWNVRRIVLAVIIAILFIVIPYFYLSNGLEDKVDRKTDQASPKGIEKGVSLAEKKVTEKKDQPTTDKDRRNIEVISESTKKAPIDQRFKTISHYKVTRGLLTNAIVNKEPVKELVSPFIIGEKKSIQLYYFTELKDMKSESFFHQWVKDGVVVGKIPINPQGNRWRVSSNRVLIYSDVGHWMVQLIDKNGLIYNEIIFEVMSD</sequence>
<dbReference type="STRING" id="675511.GCA_000341735_00709"/>
<keyword evidence="4" id="KW-1185">Reference proteome</keyword>
<keyword evidence="1" id="KW-0472">Membrane</keyword>
<evidence type="ECO:0000313" key="4">
    <source>
        <dbReference type="Proteomes" id="UP000305881"/>
    </source>
</evidence>
<keyword evidence="1" id="KW-1133">Transmembrane helix</keyword>
<dbReference type="Proteomes" id="UP000305881">
    <property type="component" value="Chromosome"/>
</dbReference>